<reference evidence="2" key="1">
    <citation type="submission" date="2015-12" db="EMBL/GenBank/DDBJ databases">
        <title>De novo transcriptome assembly of four potential Pierce s Disease insect vectors from Arizona vineyards.</title>
        <authorList>
            <person name="Tassone E.E."/>
        </authorList>
    </citation>
    <scope>NUCLEOTIDE SEQUENCE</scope>
</reference>
<organism evidence="2">
    <name type="scientific">Clastoptera arizonana</name>
    <name type="common">Arizona spittle bug</name>
    <dbReference type="NCBI Taxonomy" id="38151"/>
    <lineage>
        <taxon>Eukaryota</taxon>
        <taxon>Metazoa</taxon>
        <taxon>Ecdysozoa</taxon>
        <taxon>Arthropoda</taxon>
        <taxon>Hexapoda</taxon>
        <taxon>Insecta</taxon>
        <taxon>Pterygota</taxon>
        <taxon>Neoptera</taxon>
        <taxon>Paraneoptera</taxon>
        <taxon>Hemiptera</taxon>
        <taxon>Auchenorrhyncha</taxon>
        <taxon>Cercopoidea</taxon>
        <taxon>Clastopteridae</taxon>
        <taxon>Clastoptera</taxon>
    </lineage>
</organism>
<evidence type="ECO:0000256" key="1">
    <source>
        <dbReference type="SAM" id="Coils"/>
    </source>
</evidence>
<accession>A0A1B6E677</accession>
<gene>
    <name evidence="2" type="ORF">g.2834</name>
</gene>
<sequence length="101" mass="11934">SGRERDKENQKGKMKGLIEELREEELSLGIEKQQVEKAVGKLKIMHTRIKVVDMVRGGRLSRKVWGEGMIRSFVSWVKEIQERNLETRKKIINTLWDIWQS</sequence>
<keyword evidence="1" id="KW-0175">Coiled coil</keyword>
<feature type="coiled-coil region" evidence="1">
    <location>
        <begin position="4"/>
        <end position="38"/>
    </location>
</feature>
<dbReference type="EMBL" id="GEDC01003867">
    <property type="protein sequence ID" value="JAS33431.1"/>
    <property type="molecule type" value="Transcribed_RNA"/>
</dbReference>
<protein>
    <submittedName>
        <fullName evidence="2">Uncharacterized protein</fullName>
    </submittedName>
</protein>
<proteinExistence type="predicted"/>
<dbReference type="AlphaFoldDB" id="A0A1B6E677"/>
<name>A0A1B6E677_9HEMI</name>
<feature type="non-terminal residue" evidence="2">
    <location>
        <position position="1"/>
    </location>
</feature>
<evidence type="ECO:0000313" key="2">
    <source>
        <dbReference type="EMBL" id="JAS33431.1"/>
    </source>
</evidence>